<proteinExistence type="predicted"/>
<dbReference type="SUPFAM" id="SSF55729">
    <property type="entry name" value="Acyl-CoA N-acyltransferases (Nat)"/>
    <property type="match status" value="1"/>
</dbReference>
<dbReference type="EMBL" id="KZ819638">
    <property type="protein sequence ID" value="PWN88320.1"/>
    <property type="molecule type" value="Genomic_DNA"/>
</dbReference>
<dbReference type="InParanoid" id="A0A316YFI8"/>
<evidence type="ECO:0000256" key="4">
    <source>
        <dbReference type="ARBA" id="ARBA00022989"/>
    </source>
</evidence>
<protein>
    <recommendedName>
        <fullName evidence="7">Phosphatidylglycerol lysyltransferase C-terminal domain-containing protein</fullName>
    </recommendedName>
</protein>
<dbReference type="Pfam" id="PF09924">
    <property type="entry name" value="LPG_synthase_C"/>
    <property type="match status" value="1"/>
</dbReference>
<name>A0A316YFI8_9BASI</name>
<feature type="region of interest" description="Disordered" evidence="6">
    <location>
        <begin position="16"/>
        <end position="48"/>
    </location>
</feature>
<dbReference type="InterPro" id="IPR051211">
    <property type="entry name" value="PG_lysyltransferase"/>
</dbReference>
<evidence type="ECO:0000259" key="7">
    <source>
        <dbReference type="Pfam" id="PF09924"/>
    </source>
</evidence>
<dbReference type="PANTHER" id="PTHR34697">
    <property type="entry name" value="PHOSPHATIDYLGLYCEROL LYSYLTRANSFERASE"/>
    <property type="match status" value="1"/>
</dbReference>
<dbReference type="InterPro" id="IPR024320">
    <property type="entry name" value="LPG_synthase_C"/>
</dbReference>
<keyword evidence="5" id="KW-0472">Membrane</keyword>
<gene>
    <name evidence="8" type="ORF">FA10DRAFT_268520</name>
</gene>
<comment type="subcellular location">
    <subcellularLocation>
        <location evidence="1">Cell membrane</location>
        <topology evidence="1">Multi-pass membrane protein</topology>
    </subcellularLocation>
</comment>
<dbReference type="AlphaFoldDB" id="A0A316YFI8"/>
<accession>A0A316YFI8</accession>
<dbReference type="GeneID" id="37044284"/>
<evidence type="ECO:0000313" key="9">
    <source>
        <dbReference type="Proteomes" id="UP000245768"/>
    </source>
</evidence>
<dbReference type="InterPro" id="IPR016181">
    <property type="entry name" value="Acyl_CoA_acyltransferase"/>
</dbReference>
<dbReference type="PANTHER" id="PTHR34697:SF2">
    <property type="entry name" value="PHOSPHATIDYLGLYCEROL LYSYLTRANSFERASE"/>
    <property type="match status" value="1"/>
</dbReference>
<organism evidence="8 9">
    <name type="scientific">Acaromyces ingoldii</name>
    <dbReference type="NCBI Taxonomy" id="215250"/>
    <lineage>
        <taxon>Eukaryota</taxon>
        <taxon>Fungi</taxon>
        <taxon>Dikarya</taxon>
        <taxon>Basidiomycota</taxon>
        <taxon>Ustilaginomycotina</taxon>
        <taxon>Exobasidiomycetes</taxon>
        <taxon>Exobasidiales</taxon>
        <taxon>Cryptobasidiaceae</taxon>
        <taxon>Acaromyces</taxon>
    </lineage>
</organism>
<evidence type="ECO:0000256" key="3">
    <source>
        <dbReference type="ARBA" id="ARBA00022692"/>
    </source>
</evidence>
<keyword evidence="4" id="KW-1133">Transmembrane helix</keyword>
<evidence type="ECO:0000256" key="5">
    <source>
        <dbReference type="ARBA" id="ARBA00023136"/>
    </source>
</evidence>
<feature type="region of interest" description="Disordered" evidence="6">
    <location>
        <begin position="299"/>
        <end position="327"/>
    </location>
</feature>
<reference evidence="8 9" key="1">
    <citation type="journal article" date="2018" name="Mol. Biol. Evol.">
        <title>Broad Genomic Sampling Reveals a Smut Pathogenic Ancestry of the Fungal Clade Ustilaginomycotina.</title>
        <authorList>
            <person name="Kijpornyongpan T."/>
            <person name="Mondo S.J."/>
            <person name="Barry K."/>
            <person name="Sandor L."/>
            <person name="Lee J."/>
            <person name="Lipzen A."/>
            <person name="Pangilinan J."/>
            <person name="LaButti K."/>
            <person name="Hainaut M."/>
            <person name="Henrissat B."/>
            <person name="Grigoriev I.V."/>
            <person name="Spatafora J.W."/>
            <person name="Aime M.C."/>
        </authorList>
    </citation>
    <scope>NUCLEOTIDE SEQUENCE [LARGE SCALE GENOMIC DNA]</scope>
    <source>
        <strain evidence="8 9">MCA 4198</strain>
    </source>
</reference>
<sequence>MQTQLPTIFVEDVDFNTLSPPSSPRSSISDFSRRSTTPHTDVDDVHEDKEKDIGETIALYGDSFATDWHEERYKIWELPQSYGSTQRCLVGYLVEGGYAFVWGTPACPKEKLVETLLAFIEWCRSQSLSPMLLCVNEATKDIILSKMHDWVVFTCVREEVLDPSKNISKEGGYESPSRNLRSVVRRAQRAGVKVQWFDEGCLPSADVVEEVNDGLAAWLKARKGPQIASDSLDIWIDYKNRRYFVARDEQTGRAVGVANLARCRGGREYQIKNFVSFPWAPKGTSELLVEEAITAVSKLPKLPPSSPSGDEEDEETTTASTTVTFGGSADDELRGVHNLSGWKFQWLSKVYQQIAKSFGLTKRHAFRSKWHAQDRPLYIAYPPEPGMSLGAARSLLRTLNRT</sequence>
<feature type="compositionally biased region" description="Low complexity" evidence="6">
    <location>
        <begin position="317"/>
        <end position="327"/>
    </location>
</feature>
<evidence type="ECO:0000313" key="8">
    <source>
        <dbReference type="EMBL" id="PWN88320.1"/>
    </source>
</evidence>
<evidence type="ECO:0000256" key="1">
    <source>
        <dbReference type="ARBA" id="ARBA00004651"/>
    </source>
</evidence>
<dbReference type="GO" id="GO:0055091">
    <property type="term" value="P:phospholipid homeostasis"/>
    <property type="evidence" value="ECO:0007669"/>
    <property type="project" value="TreeGrafter"/>
</dbReference>
<evidence type="ECO:0000256" key="6">
    <source>
        <dbReference type="SAM" id="MobiDB-lite"/>
    </source>
</evidence>
<keyword evidence="3" id="KW-0812">Transmembrane</keyword>
<feature type="domain" description="Phosphatidylglycerol lysyltransferase C-terminal" evidence="7">
    <location>
        <begin position="83"/>
        <end position="381"/>
    </location>
</feature>
<dbReference type="RefSeq" id="XP_025375518.1">
    <property type="nucleotide sequence ID" value="XM_025522368.1"/>
</dbReference>
<dbReference type="Proteomes" id="UP000245768">
    <property type="component" value="Unassembled WGS sequence"/>
</dbReference>
<keyword evidence="2" id="KW-1003">Cell membrane</keyword>
<dbReference type="STRING" id="215250.A0A316YFI8"/>
<evidence type="ECO:0000256" key="2">
    <source>
        <dbReference type="ARBA" id="ARBA00022475"/>
    </source>
</evidence>
<dbReference type="GO" id="GO:0005886">
    <property type="term" value="C:plasma membrane"/>
    <property type="evidence" value="ECO:0007669"/>
    <property type="project" value="UniProtKB-SubCell"/>
</dbReference>
<keyword evidence="9" id="KW-1185">Reference proteome</keyword>
<dbReference type="OrthoDB" id="372395at2759"/>
<dbReference type="GO" id="GO:0016755">
    <property type="term" value="F:aminoacyltransferase activity"/>
    <property type="evidence" value="ECO:0007669"/>
    <property type="project" value="TreeGrafter"/>
</dbReference>